<reference evidence="1" key="1">
    <citation type="submission" date="2021-01" db="EMBL/GenBank/DDBJ databases">
        <authorList>
            <consortium name="Genoscope - CEA"/>
            <person name="William W."/>
        </authorList>
    </citation>
    <scope>NUCLEOTIDE SEQUENCE</scope>
</reference>
<gene>
    <name evidence="1" type="ORF">DARMORV10_C09P61910.1</name>
</gene>
<protein>
    <submittedName>
        <fullName evidence="1">(rape) hypothetical protein</fullName>
    </submittedName>
</protein>
<proteinExistence type="predicted"/>
<dbReference type="Proteomes" id="UP001295469">
    <property type="component" value="Chromosome C09"/>
</dbReference>
<organism evidence="1">
    <name type="scientific">Brassica napus</name>
    <name type="common">Rape</name>
    <dbReference type="NCBI Taxonomy" id="3708"/>
    <lineage>
        <taxon>Eukaryota</taxon>
        <taxon>Viridiplantae</taxon>
        <taxon>Streptophyta</taxon>
        <taxon>Embryophyta</taxon>
        <taxon>Tracheophyta</taxon>
        <taxon>Spermatophyta</taxon>
        <taxon>Magnoliopsida</taxon>
        <taxon>eudicotyledons</taxon>
        <taxon>Gunneridae</taxon>
        <taxon>Pentapetalae</taxon>
        <taxon>rosids</taxon>
        <taxon>malvids</taxon>
        <taxon>Brassicales</taxon>
        <taxon>Brassicaceae</taxon>
        <taxon>Brassiceae</taxon>
        <taxon>Brassica</taxon>
    </lineage>
</organism>
<name>A0A816J590_BRANA</name>
<evidence type="ECO:0000313" key="1">
    <source>
        <dbReference type="EMBL" id="CAF1783694.1"/>
    </source>
</evidence>
<sequence length="68" mass="7631">MNEKEDFISEPFIVKTIIDEETTLHDYEFNNNSQGNTSFSKTCFHAINALSGVGILSVRYALASLEDD</sequence>
<dbReference type="EMBL" id="HG994373">
    <property type="protein sequence ID" value="CAF1783694.1"/>
    <property type="molecule type" value="Genomic_DNA"/>
</dbReference>
<dbReference type="AlphaFoldDB" id="A0A816J590"/>
<accession>A0A816J590</accession>